<evidence type="ECO:0000256" key="5">
    <source>
        <dbReference type="SAM" id="MobiDB-lite"/>
    </source>
</evidence>
<feature type="region of interest" description="Disordered" evidence="5">
    <location>
        <begin position="108"/>
        <end position="162"/>
    </location>
</feature>
<organism evidence="7 8">
    <name type="scientific">Cryoendolithus antarcticus</name>
    <dbReference type="NCBI Taxonomy" id="1507870"/>
    <lineage>
        <taxon>Eukaryota</taxon>
        <taxon>Fungi</taxon>
        <taxon>Dikarya</taxon>
        <taxon>Ascomycota</taxon>
        <taxon>Pezizomycotina</taxon>
        <taxon>Dothideomycetes</taxon>
        <taxon>Dothideomycetidae</taxon>
        <taxon>Cladosporiales</taxon>
        <taxon>Cladosporiaceae</taxon>
        <taxon>Cryoendolithus</taxon>
    </lineage>
</organism>
<comment type="caution">
    <text evidence="7">The sequence shown here is derived from an EMBL/GenBank/DDBJ whole genome shotgun (WGS) entry which is preliminary data.</text>
</comment>
<dbReference type="PANTHER" id="PTHR32035">
    <property type="entry name" value="AURORA KINASE A-INTERACTING PROTEIN"/>
    <property type="match status" value="1"/>
</dbReference>
<dbReference type="SMART" id="SM01155">
    <property type="entry name" value="DUF1713"/>
    <property type="match status" value="1"/>
</dbReference>
<dbReference type="Pfam" id="PF08213">
    <property type="entry name" value="COX24_C"/>
    <property type="match status" value="1"/>
</dbReference>
<protein>
    <recommendedName>
        <fullName evidence="4">Small ribosomal subunit protein mS38</fullName>
    </recommendedName>
</protein>
<keyword evidence="8" id="KW-1185">Reference proteome</keyword>
<evidence type="ECO:0000313" key="8">
    <source>
        <dbReference type="Proteomes" id="UP000192596"/>
    </source>
</evidence>
<feature type="compositionally biased region" description="Polar residues" evidence="5">
    <location>
        <begin position="47"/>
        <end position="58"/>
    </location>
</feature>
<keyword evidence="2" id="KW-0496">Mitochondrion</keyword>
<comment type="similarity">
    <text evidence="3">Belongs to the mitochondrion-specific ribosomal protein mS38 family.</text>
</comment>
<gene>
    <name evidence="7" type="ORF">B0A48_08395</name>
</gene>
<dbReference type="InParanoid" id="A0A1V8T5J1"/>
<dbReference type="Proteomes" id="UP000192596">
    <property type="component" value="Unassembled WGS sequence"/>
</dbReference>
<dbReference type="AlphaFoldDB" id="A0A1V8T5J1"/>
<dbReference type="GO" id="GO:0005739">
    <property type="term" value="C:mitochondrion"/>
    <property type="evidence" value="ECO:0007669"/>
    <property type="project" value="UniProtKB-SubCell"/>
</dbReference>
<feature type="region of interest" description="Disordered" evidence="5">
    <location>
        <begin position="247"/>
        <end position="315"/>
    </location>
</feature>
<evidence type="ECO:0000313" key="7">
    <source>
        <dbReference type="EMBL" id="OQO06610.1"/>
    </source>
</evidence>
<feature type="compositionally biased region" description="Basic residues" evidence="5">
    <location>
        <begin position="35"/>
        <end position="46"/>
    </location>
</feature>
<evidence type="ECO:0000259" key="6">
    <source>
        <dbReference type="SMART" id="SM01155"/>
    </source>
</evidence>
<dbReference type="EMBL" id="NAJO01000016">
    <property type="protein sequence ID" value="OQO06610.1"/>
    <property type="molecule type" value="Genomic_DNA"/>
</dbReference>
<feature type="domain" description="Ribosomal protein mS38 C-terminal" evidence="6">
    <location>
        <begin position="416"/>
        <end position="449"/>
    </location>
</feature>
<feature type="compositionally biased region" description="Low complexity" evidence="5">
    <location>
        <begin position="294"/>
        <end position="311"/>
    </location>
</feature>
<sequence length="450" mass="49987">MFSTKLQRAVQHVSTAPAPVLTAHRSASQCLRSTSTRRVHQRRHSSSKASCPPESNNGKPAPAVSATEATEDDATPESAPAPRRIPRSRARRASTLLQDGPAAFASLTAKQQAKAEELARDAQRKGPPSTVAQRRTSQKATQAPEEPYAHLPRVDNLDQSENGKKDFLLSSFFSLYRPLNMSKPVPLPTTDEAWATVFESAPQDPWANGNSAERMPEDEIIAPEATLRLLRINTAAAQGQDLQWEVLQESSSNPDSARHLDSPPQSPSSANFDDLVAHFRPFHPPPPPQPIPSTPTTVQKARSAARTAKASQPRRPKVFRTTLDVTETKSADGQLSYTVTHTPLLPVSSHATNQSPPAFYTPSASFLQRPNTLTYVQRLRTRQRDSTQLTAIARRDANPLRAVRKAPGVGRRVQMRLISVKRQRKLKMKKHKYKKLMKRTRNLRRRLERA</sequence>
<evidence type="ECO:0000256" key="4">
    <source>
        <dbReference type="ARBA" id="ARBA00035682"/>
    </source>
</evidence>
<evidence type="ECO:0000256" key="2">
    <source>
        <dbReference type="ARBA" id="ARBA00023128"/>
    </source>
</evidence>
<dbReference type="STRING" id="1507870.A0A1V8T5J1"/>
<evidence type="ECO:0000256" key="3">
    <source>
        <dbReference type="ARBA" id="ARBA00035647"/>
    </source>
</evidence>
<accession>A0A1V8T5J1</accession>
<feature type="region of interest" description="Disordered" evidence="5">
    <location>
        <begin position="26"/>
        <end position="88"/>
    </location>
</feature>
<evidence type="ECO:0000256" key="1">
    <source>
        <dbReference type="ARBA" id="ARBA00004173"/>
    </source>
</evidence>
<name>A0A1V8T5J1_9PEZI</name>
<reference evidence="8" key="1">
    <citation type="submission" date="2017-03" db="EMBL/GenBank/DDBJ databases">
        <title>Genomes of endolithic fungi from Antarctica.</title>
        <authorList>
            <person name="Coleine C."/>
            <person name="Masonjones S."/>
            <person name="Stajich J.E."/>
        </authorList>
    </citation>
    <scope>NUCLEOTIDE SEQUENCE [LARGE SCALE GENOMIC DNA]</scope>
    <source>
        <strain evidence="8">CCFEE 5527</strain>
    </source>
</reference>
<proteinExistence type="inferred from homology"/>
<dbReference type="InterPro" id="IPR013177">
    <property type="entry name" value="Ribosomal_mS38_C"/>
</dbReference>
<feature type="compositionally biased region" description="Basic and acidic residues" evidence="5">
    <location>
        <begin position="152"/>
        <end position="162"/>
    </location>
</feature>
<dbReference type="OrthoDB" id="5364404at2759"/>
<feature type="compositionally biased region" description="Pro residues" evidence="5">
    <location>
        <begin position="282"/>
        <end position="293"/>
    </location>
</feature>
<dbReference type="PANTHER" id="PTHR32035:SF3">
    <property type="entry name" value="SMALL RIBOSOMAL SUBUNIT PROTEIN MS38"/>
    <property type="match status" value="1"/>
</dbReference>
<comment type="subcellular location">
    <subcellularLocation>
        <location evidence="1">Mitochondrion</location>
    </subcellularLocation>
</comment>
<feature type="compositionally biased region" description="Basic and acidic residues" evidence="5">
    <location>
        <begin position="113"/>
        <end position="124"/>
    </location>
</feature>
<feature type="compositionally biased region" description="Polar residues" evidence="5">
    <location>
        <begin position="130"/>
        <end position="141"/>
    </location>
</feature>